<feature type="transmembrane region" description="Helical" evidence="12">
    <location>
        <begin position="171"/>
        <end position="193"/>
    </location>
</feature>
<name>A0A9Q0H3E6_9MAGN</name>
<evidence type="ECO:0000256" key="11">
    <source>
        <dbReference type="ARBA" id="ARBA00037847"/>
    </source>
</evidence>
<evidence type="ECO:0000256" key="2">
    <source>
        <dbReference type="ARBA" id="ARBA00009592"/>
    </source>
</evidence>
<keyword evidence="14" id="KW-1185">Reference proteome</keyword>
<evidence type="ECO:0000256" key="7">
    <source>
        <dbReference type="ARBA" id="ARBA00022737"/>
    </source>
</evidence>
<dbReference type="Pfam" id="PF13855">
    <property type="entry name" value="LRR_8"/>
    <property type="match status" value="1"/>
</dbReference>
<dbReference type="PANTHER" id="PTHR48062:SF52">
    <property type="entry name" value="RECEPTOR-LIKE PROTEIN 8-RELATED"/>
    <property type="match status" value="1"/>
</dbReference>
<reference evidence="13" key="1">
    <citation type="journal article" date="2023" name="Plant J.">
        <title>The genome of the king protea, Protea cynaroides.</title>
        <authorList>
            <person name="Chang J."/>
            <person name="Duong T.A."/>
            <person name="Schoeman C."/>
            <person name="Ma X."/>
            <person name="Roodt D."/>
            <person name="Barker N."/>
            <person name="Li Z."/>
            <person name="Van de Peer Y."/>
            <person name="Mizrachi E."/>
        </authorList>
    </citation>
    <scope>NUCLEOTIDE SEQUENCE</scope>
    <source>
        <tissue evidence="13">Young leaves</tissue>
    </source>
</reference>
<dbReference type="Proteomes" id="UP001141806">
    <property type="component" value="Unassembled WGS sequence"/>
</dbReference>
<keyword evidence="10" id="KW-0325">Glycoprotein</keyword>
<dbReference type="SUPFAM" id="SSF52058">
    <property type="entry name" value="L domain-like"/>
    <property type="match status" value="1"/>
</dbReference>
<dbReference type="AlphaFoldDB" id="A0A9Q0H3E6"/>
<evidence type="ECO:0000256" key="10">
    <source>
        <dbReference type="ARBA" id="ARBA00023180"/>
    </source>
</evidence>
<keyword evidence="4" id="KW-0433">Leucine-rich repeat</keyword>
<evidence type="ECO:0000256" key="8">
    <source>
        <dbReference type="ARBA" id="ARBA00022989"/>
    </source>
</evidence>
<evidence type="ECO:0000256" key="9">
    <source>
        <dbReference type="ARBA" id="ARBA00023136"/>
    </source>
</evidence>
<evidence type="ECO:0000256" key="4">
    <source>
        <dbReference type="ARBA" id="ARBA00022614"/>
    </source>
</evidence>
<comment type="subcellular location">
    <subcellularLocation>
        <location evidence="1">Cell membrane</location>
    </subcellularLocation>
    <subcellularLocation>
        <location evidence="11">Endomembrane system</location>
        <topology evidence="11">Single-pass membrane protein</topology>
    </subcellularLocation>
</comment>
<keyword evidence="9 12" id="KW-0472">Membrane</keyword>
<evidence type="ECO:0000256" key="6">
    <source>
        <dbReference type="ARBA" id="ARBA00022729"/>
    </source>
</evidence>
<dbReference type="OrthoDB" id="544346at2759"/>
<evidence type="ECO:0000256" key="3">
    <source>
        <dbReference type="ARBA" id="ARBA00022475"/>
    </source>
</evidence>
<evidence type="ECO:0000313" key="13">
    <source>
        <dbReference type="EMBL" id="KAJ4957370.1"/>
    </source>
</evidence>
<dbReference type="InterPro" id="IPR001611">
    <property type="entry name" value="Leu-rich_rpt"/>
</dbReference>
<evidence type="ECO:0000256" key="5">
    <source>
        <dbReference type="ARBA" id="ARBA00022692"/>
    </source>
</evidence>
<keyword evidence="3" id="KW-1003">Cell membrane</keyword>
<dbReference type="InterPro" id="IPR032675">
    <property type="entry name" value="LRR_dom_sf"/>
</dbReference>
<comment type="caution">
    <text evidence="13">The sequence shown here is derived from an EMBL/GenBank/DDBJ whole genome shotgun (WGS) entry which is preliminary data.</text>
</comment>
<keyword evidence="6" id="KW-0732">Signal</keyword>
<proteinExistence type="inferred from homology"/>
<protein>
    <submittedName>
        <fullName evidence="13">Uncharacterized protein</fullName>
    </submittedName>
</protein>
<keyword evidence="8 12" id="KW-1133">Transmembrane helix</keyword>
<dbReference type="EMBL" id="JAMYWD010000010">
    <property type="protein sequence ID" value="KAJ4957370.1"/>
    <property type="molecule type" value="Genomic_DNA"/>
</dbReference>
<dbReference type="PANTHER" id="PTHR48062">
    <property type="entry name" value="RECEPTOR-LIKE PROTEIN 14"/>
    <property type="match status" value="1"/>
</dbReference>
<keyword evidence="7" id="KW-0677">Repeat</keyword>
<keyword evidence="5 12" id="KW-0812">Transmembrane</keyword>
<dbReference type="FunFam" id="3.80.10.10:FF:000111">
    <property type="entry name" value="LRR receptor-like serine/threonine-protein kinase ERECTA"/>
    <property type="match status" value="1"/>
</dbReference>
<sequence length="197" mass="21489">MEFGTTEEVEVIMKNRSNSYKGDILNIVYSLDLSCNNLRNEIPYEIGDLNGIVALNLSHNHLIGPIPRTLSNLTQIESLDLSYNKLGGEIPSELSILYSLEVFTVAHNNLSGKTPEMTAQFSTFSNSSYEGNPFLCGPPLSRLCSSNTESTNTSATTSIGVNGDDGIDMTAFFASFAASYVVIFLGFAAVLYVNPYW</sequence>
<evidence type="ECO:0000256" key="12">
    <source>
        <dbReference type="SAM" id="Phobius"/>
    </source>
</evidence>
<dbReference type="InterPro" id="IPR051502">
    <property type="entry name" value="RLP_Defense_Trigger"/>
</dbReference>
<organism evidence="13 14">
    <name type="scientific">Protea cynaroides</name>
    <dbReference type="NCBI Taxonomy" id="273540"/>
    <lineage>
        <taxon>Eukaryota</taxon>
        <taxon>Viridiplantae</taxon>
        <taxon>Streptophyta</taxon>
        <taxon>Embryophyta</taxon>
        <taxon>Tracheophyta</taxon>
        <taxon>Spermatophyta</taxon>
        <taxon>Magnoliopsida</taxon>
        <taxon>Proteales</taxon>
        <taxon>Proteaceae</taxon>
        <taxon>Protea</taxon>
    </lineage>
</organism>
<gene>
    <name evidence="13" type="ORF">NE237_024481</name>
</gene>
<evidence type="ECO:0000256" key="1">
    <source>
        <dbReference type="ARBA" id="ARBA00004236"/>
    </source>
</evidence>
<accession>A0A9Q0H3E6</accession>
<comment type="similarity">
    <text evidence="2">Belongs to the RLP family.</text>
</comment>
<evidence type="ECO:0000313" key="14">
    <source>
        <dbReference type="Proteomes" id="UP001141806"/>
    </source>
</evidence>
<dbReference type="GO" id="GO:0012505">
    <property type="term" value="C:endomembrane system"/>
    <property type="evidence" value="ECO:0007669"/>
    <property type="project" value="UniProtKB-SubCell"/>
</dbReference>
<dbReference type="Gene3D" id="3.80.10.10">
    <property type="entry name" value="Ribonuclease Inhibitor"/>
    <property type="match status" value="1"/>
</dbReference>
<dbReference type="GO" id="GO:0005886">
    <property type="term" value="C:plasma membrane"/>
    <property type="evidence" value="ECO:0007669"/>
    <property type="project" value="UniProtKB-SubCell"/>
</dbReference>